<evidence type="ECO:0000256" key="1">
    <source>
        <dbReference type="SAM" id="MobiDB-lite"/>
    </source>
</evidence>
<feature type="compositionally biased region" description="Low complexity" evidence="1">
    <location>
        <begin position="51"/>
        <end position="63"/>
    </location>
</feature>
<feature type="chain" id="PRO_5002966230" evidence="2">
    <location>
        <begin position="20"/>
        <end position="382"/>
    </location>
</feature>
<gene>
    <name evidence="3" type="ORF">UBAL3_92050092</name>
</gene>
<keyword evidence="2" id="KW-0732">Signal</keyword>
<feature type="signal peptide" evidence="2">
    <location>
        <begin position="1"/>
        <end position="19"/>
    </location>
</feature>
<evidence type="ECO:0000313" key="3">
    <source>
        <dbReference type="EMBL" id="EES52720.1"/>
    </source>
</evidence>
<accession>C6HXG8</accession>
<sequence>MLVAVSVLCVGRLPPSVLATSGPPPVSLQPPSSTAGTQAPASSPASPVPSVPVSSPLPTSSRPAPLSLNGPDALAAYRSSWNPLTSGPDLMPQADTLPEGEFNVRFFMYGRFTQAQYSDSGGITGLPPGFSQTQLLDLFAMFYGLEQNTELVFLPSVVTTFSTEDGTSLNGAGLNDLTLGIKHRWIIQDPNTLRPSFATALLVTLPLTSWLGTPVPAGGLPPINVVPSTHFGTPSLTLVSMLRKNVRPLRLIGDLYYTFGFPGSLSATPGATPAYSQFGDLAQYRLGIEDVVDDKSGLGFILEIAGLSGLPFSVDGLAVNTHPTSFNLVGVQPTIEYNITPRLAASFGVLLPAFGNNEYLATTPNFSLWYYFQGGQKSLLPR</sequence>
<reference evidence="3 4" key="1">
    <citation type="journal article" date="2009" name="Appl. Environ. Microbiol.">
        <title>Community genomic and proteomic analyses of chemoautotrophic iron-oxidizing "Leptospirillum rubarum" (Group II) and "Leptospirillum ferrodiazotrophum" (Group III) bacteria in acid mine drainage biofilms.</title>
        <authorList>
            <person name="Goltsman D.S."/>
            <person name="Denef V.J."/>
            <person name="Singer S.W."/>
            <person name="VerBerkmoes N.C."/>
            <person name="Lefsrud M."/>
            <person name="Mueller R.S."/>
            <person name="Dick G.J."/>
            <person name="Sun C.L."/>
            <person name="Wheeler K.E."/>
            <person name="Zemla A."/>
            <person name="Baker B.J."/>
            <person name="Hauser L."/>
            <person name="Land M."/>
            <person name="Shah M.B."/>
            <person name="Thelen M.P."/>
            <person name="Hettich R.L."/>
            <person name="Banfield J.F."/>
        </authorList>
    </citation>
    <scope>NUCLEOTIDE SEQUENCE [LARGE SCALE GENOMIC DNA]</scope>
</reference>
<evidence type="ECO:0000313" key="4">
    <source>
        <dbReference type="Proteomes" id="UP000009374"/>
    </source>
</evidence>
<dbReference type="AlphaFoldDB" id="C6HXG8"/>
<dbReference type="EMBL" id="GG693873">
    <property type="protein sequence ID" value="EES52720.1"/>
    <property type="molecule type" value="Genomic_DNA"/>
</dbReference>
<organism evidence="3 4">
    <name type="scientific">Leptospirillum ferrodiazotrophum</name>
    <dbReference type="NCBI Taxonomy" id="412449"/>
    <lineage>
        <taxon>Bacteria</taxon>
        <taxon>Pseudomonadati</taxon>
        <taxon>Nitrospirota</taxon>
        <taxon>Nitrospiria</taxon>
        <taxon>Nitrospirales</taxon>
        <taxon>Nitrospiraceae</taxon>
        <taxon>Leptospirillum</taxon>
    </lineage>
</organism>
<evidence type="ECO:0000256" key="2">
    <source>
        <dbReference type="SAM" id="SignalP"/>
    </source>
</evidence>
<protein>
    <submittedName>
        <fullName evidence="3">Uncharacterized protein</fullName>
    </submittedName>
</protein>
<name>C6HXG8_9BACT</name>
<feature type="region of interest" description="Disordered" evidence="1">
    <location>
        <begin position="19"/>
        <end position="69"/>
    </location>
</feature>
<dbReference type="Proteomes" id="UP000009374">
    <property type="component" value="Unassembled WGS sequence"/>
</dbReference>
<proteinExistence type="predicted"/>
<feature type="compositionally biased region" description="Low complexity" evidence="1">
    <location>
        <begin position="30"/>
        <end position="45"/>
    </location>
</feature>
<keyword evidence="4" id="KW-1185">Reference proteome</keyword>